<evidence type="ECO:0000256" key="10">
    <source>
        <dbReference type="SAM" id="Phobius"/>
    </source>
</evidence>
<evidence type="ECO:0000313" key="14">
    <source>
        <dbReference type="Proteomes" id="UP000307943"/>
    </source>
</evidence>
<dbReference type="InterPro" id="IPR036640">
    <property type="entry name" value="ABC1_TM_sf"/>
</dbReference>
<name>A0A5C4T7G6_9BACL</name>
<accession>A0A5C4T7G6</accession>
<evidence type="ECO:0000256" key="3">
    <source>
        <dbReference type="ARBA" id="ARBA00022475"/>
    </source>
</evidence>
<dbReference type="PROSITE" id="PS50929">
    <property type="entry name" value="ABC_TM1F"/>
    <property type="match status" value="1"/>
</dbReference>
<feature type="domain" description="ABC transporter" evidence="11">
    <location>
        <begin position="745"/>
        <end position="977"/>
    </location>
</feature>
<evidence type="ECO:0000256" key="7">
    <source>
        <dbReference type="ARBA" id="ARBA00022840"/>
    </source>
</evidence>
<evidence type="ECO:0000256" key="2">
    <source>
        <dbReference type="ARBA" id="ARBA00022448"/>
    </source>
</evidence>
<keyword evidence="6" id="KW-0645">Protease</keyword>
<sequence>MINRDGGAMVDRSETEREIAAAAAVQFGGEPVSAMPSGGLLLKGSGIWIVRLGAVRLFSVVAGEDGGYGKRSHLFDAGAGSVLFGLGEQLERTSVSTKASVLAVGLEDAELVPMPRASIYALAADPDLYRWMTEQLDRWIEAWREALAGEDEAGAASETVIRADVARQWVRLHDPEAEPLRWRVRGLELPLPVGNATAFPLGGASWLINPGAADLIRLNTSDWWRGDPEWSGLDAFHALALTALQCLRELDSLAEQARFDARASQDQYMLNRAIARLQGVHSGDEGLSFIDDADGQRPLVAAAQAVGRYLGIEVRPSQHASDAGGDPIQAIADASRFRAREVALAGRWWREDNGPLLAFSKPDDRPVALLPHKTGRYRLFDPADGSLRDVTETMAGQLKNTAIMFYKPLPFRKLKLNDIIRAGIQRGIWSDLAVMLSLGAIVGLLGLLTPILTGILYDTIIPDADRSQLIQMAFILASSAVAVFLFETARGVAMLRIEGRVDMTIQAAVWDRLLRMPVSFFRGYSSGDLSMRVNSIAAIRRKLSGIAVSSLFSGLFSVFYLVLLFMYHSGIALIALGLSAAGILVTTAFSVAQLRYQRELMQQQGHLRSLMVQLLAGIAKFRVAAAESRAFYLWASLFGKQNRIQFHMSKLEAYYAVFQTMFPIGTSMVLYDSVVSFGANSISTGNFIAFFAAFSAMQSGMMAMSASLLSILSVVTLYERAKPILQALPEEADGGEFPGSLGGGVELTHVCFRYAADGALTIRDVSLKVNPGAFVAIVGESGSGKSTLLRLMLGFEKPESGIIGYDGKDLARLDIQAVRRQLGVVLQNGGLMAGDLYSNIVGSSGLSVDDAWEAARIAGLEEDIRDMPMGMHTVLPDGGGMLSGGQVQRLLIARAVVRKPKILFFDEATSALDNRTQAAVSDSLERLQATRIVIAHRLSTIRHADLIIVLNRGEIVQQGTYEELMSRQGLFAEMAKRQTV</sequence>
<keyword evidence="6" id="KW-0788">Thiol protease</keyword>
<dbReference type="Gene3D" id="3.40.50.300">
    <property type="entry name" value="P-loop containing nucleotide triphosphate hydrolases"/>
    <property type="match status" value="1"/>
</dbReference>
<dbReference type="InterPro" id="IPR011527">
    <property type="entry name" value="ABC1_TM_dom"/>
</dbReference>
<organism evidence="13 14">
    <name type="scientific">Paenibacillus hemerocallicola</name>
    <dbReference type="NCBI Taxonomy" id="1172614"/>
    <lineage>
        <taxon>Bacteria</taxon>
        <taxon>Bacillati</taxon>
        <taxon>Bacillota</taxon>
        <taxon>Bacilli</taxon>
        <taxon>Bacillales</taxon>
        <taxon>Paenibacillaceae</taxon>
        <taxon>Paenibacillus</taxon>
    </lineage>
</organism>
<protein>
    <submittedName>
        <fullName evidence="13">NHLP bacteriocin export ABC transporter permease/ATPase subunit</fullName>
    </submittedName>
</protein>
<evidence type="ECO:0000259" key="11">
    <source>
        <dbReference type="PROSITE" id="PS50893"/>
    </source>
</evidence>
<feature type="transmembrane region" description="Helical" evidence="10">
    <location>
        <begin position="571"/>
        <end position="592"/>
    </location>
</feature>
<dbReference type="GO" id="GO:0034040">
    <property type="term" value="F:ATPase-coupled lipid transmembrane transporter activity"/>
    <property type="evidence" value="ECO:0007669"/>
    <property type="project" value="TreeGrafter"/>
</dbReference>
<dbReference type="GO" id="GO:0008234">
    <property type="term" value="F:cysteine-type peptidase activity"/>
    <property type="evidence" value="ECO:0007669"/>
    <property type="project" value="UniProtKB-KW"/>
</dbReference>
<keyword evidence="6" id="KW-0378">Hydrolase</keyword>
<comment type="subcellular location">
    <subcellularLocation>
        <location evidence="1">Cell membrane</location>
        <topology evidence="1">Multi-pass membrane protein</topology>
    </subcellularLocation>
</comment>
<feature type="transmembrane region" description="Helical" evidence="10">
    <location>
        <begin position="469"/>
        <end position="486"/>
    </location>
</feature>
<keyword evidence="5" id="KW-0547">Nucleotide-binding</keyword>
<dbReference type="GO" id="GO:0005524">
    <property type="term" value="F:ATP binding"/>
    <property type="evidence" value="ECO:0007669"/>
    <property type="project" value="UniProtKB-KW"/>
</dbReference>
<keyword evidence="9 10" id="KW-0472">Membrane</keyword>
<gene>
    <name evidence="13" type="ORF">FE784_17785</name>
</gene>
<dbReference type="GO" id="GO:0005886">
    <property type="term" value="C:plasma membrane"/>
    <property type="evidence" value="ECO:0007669"/>
    <property type="project" value="UniProtKB-SubCell"/>
</dbReference>
<dbReference type="OrthoDB" id="9771903at2"/>
<dbReference type="GO" id="GO:0016887">
    <property type="term" value="F:ATP hydrolysis activity"/>
    <property type="evidence" value="ECO:0007669"/>
    <property type="project" value="InterPro"/>
</dbReference>
<feature type="transmembrane region" description="Helical" evidence="10">
    <location>
        <begin position="543"/>
        <end position="565"/>
    </location>
</feature>
<dbReference type="Pfam" id="PF00664">
    <property type="entry name" value="ABC_membrane"/>
    <property type="match status" value="1"/>
</dbReference>
<dbReference type="FunFam" id="3.40.50.300:FF:000299">
    <property type="entry name" value="ABC transporter ATP-binding protein/permease"/>
    <property type="match status" value="1"/>
</dbReference>
<comment type="caution">
    <text evidence="13">The sequence shown here is derived from an EMBL/GenBank/DDBJ whole genome shotgun (WGS) entry which is preliminary data.</text>
</comment>
<dbReference type="SUPFAM" id="SSF52540">
    <property type="entry name" value="P-loop containing nucleoside triphosphate hydrolases"/>
    <property type="match status" value="1"/>
</dbReference>
<evidence type="ECO:0000256" key="8">
    <source>
        <dbReference type="ARBA" id="ARBA00022989"/>
    </source>
</evidence>
<evidence type="ECO:0000256" key="9">
    <source>
        <dbReference type="ARBA" id="ARBA00023136"/>
    </source>
</evidence>
<keyword evidence="3" id="KW-1003">Cell membrane</keyword>
<dbReference type="Proteomes" id="UP000307943">
    <property type="component" value="Unassembled WGS sequence"/>
</dbReference>
<evidence type="ECO:0000256" key="1">
    <source>
        <dbReference type="ARBA" id="ARBA00004651"/>
    </source>
</evidence>
<keyword evidence="2" id="KW-0813">Transport</keyword>
<reference evidence="13 14" key="1">
    <citation type="submission" date="2019-05" db="EMBL/GenBank/DDBJ databases">
        <title>We sequenced the genome of Paenibacillus hemerocallicola KCTC 33185 for further insight into its adaptation and study the phylogeny of Paenibacillus.</title>
        <authorList>
            <person name="Narsing Rao M.P."/>
        </authorList>
    </citation>
    <scope>NUCLEOTIDE SEQUENCE [LARGE SCALE GENOMIC DNA]</scope>
    <source>
        <strain evidence="13 14">KCTC 33185</strain>
    </source>
</reference>
<proteinExistence type="predicted"/>
<dbReference type="GO" id="GO:0140359">
    <property type="term" value="F:ABC-type transporter activity"/>
    <property type="evidence" value="ECO:0007669"/>
    <property type="project" value="InterPro"/>
</dbReference>
<dbReference type="Gene3D" id="1.20.1560.10">
    <property type="entry name" value="ABC transporter type 1, transmembrane domain"/>
    <property type="match status" value="1"/>
</dbReference>
<dbReference type="InterPro" id="IPR003439">
    <property type="entry name" value="ABC_transporter-like_ATP-bd"/>
</dbReference>
<keyword evidence="7" id="KW-0067">ATP-binding</keyword>
<dbReference type="PROSITE" id="PS50893">
    <property type="entry name" value="ABC_TRANSPORTER_2"/>
    <property type="match status" value="1"/>
</dbReference>
<dbReference type="EMBL" id="VDCQ01000024">
    <property type="protein sequence ID" value="TNJ64882.1"/>
    <property type="molecule type" value="Genomic_DNA"/>
</dbReference>
<dbReference type="InterPro" id="IPR022515">
    <property type="entry name" value="NHPM_micro_ABC2"/>
</dbReference>
<feature type="domain" description="ABC transmembrane type-1" evidence="12">
    <location>
        <begin position="433"/>
        <end position="713"/>
    </location>
</feature>
<dbReference type="PANTHER" id="PTHR24221">
    <property type="entry name" value="ATP-BINDING CASSETTE SUB-FAMILY B"/>
    <property type="match status" value="1"/>
</dbReference>
<evidence type="ECO:0000256" key="5">
    <source>
        <dbReference type="ARBA" id="ARBA00022741"/>
    </source>
</evidence>
<evidence type="ECO:0000256" key="6">
    <source>
        <dbReference type="ARBA" id="ARBA00022807"/>
    </source>
</evidence>
<dbReference type="Pfam" id="PF00005">
    <property type="entry name" value="ABC_tran"/>
    <property type="match status" value="1"/>
</dbReference>
<dbReference type="InterPro" id="IPR027417">
    <property type="entry name" value="P-loop_NTPase"/>
</dbReference>
<keyword evidence="14" id="KW-1185">Reference proteome</keyword>
<dbReference type="InterPro" id="IPR039421">
    <property type="entry name" value="Type_1_exporter"/>
</dbReference>
<dbReference type="NCBIfam" id="TIGR03797">
    <property type="entry name" value="NHLM_micro_ABC2"/>
    <property type="match status" value="1"/>
</dbReference>
<dbReference type="SUPFAM" id="SSF90123">
    <property type="entry name" value="ABC transporter transmembrane region"/>
    <property type="match status" value="1"/>
</dbReference>
<keyword evidence="4 10" id="KW-0812">Transmembrane</keyword>
<feature type="transmembrane region" description="Helical" evidence="10">
    <location>
        <begin position="691"/>
        <end position="718"/>
    </location>
</feature>
<dbReference type="PANTHER" id="PTHR24221:SF654">
    <property type="entry name" value="ATP-BINDING CASSETTE SUB-FAMILY B MEMBER 6"/>
    <property type="match status" value="1"/>
</dbReference>
<evidence type="ECO:0000256" key="4">
    <source>
        <dbReference type="ARBA" id="ARBA00022692"/>
    </source>
</evidence>
<dbReference type="AlphaFoldDB" id="A0A5C4T7G6"/>
<dbReference type="SMART" id="SM00382">
    <property type="entry name" value="AAA"/>
    <property type="match status" value="1"/>
</dbReference>
<evidence type="ECO:0000259" key="12">
    <source>
        <dbReference type="PROSITE" id="PS50929"/>
    </source>
</evidence>
<feature type="transmembrane region" description="Helical" evidence="10">
    <location>
        <begin position="653"/>
        <end position="671"/>
    </location>
</feature>
<evidence type="ECO:0000313" key="13">
    <source>
        <dbReference type="EMBL" id="TNJ64882.1"/>
    </source>
</evidence>
<feature type="transmembrane region" description="Helical" evidence="10">
    <location>
        <begin position="432"/>
        <end position="457"/>
    </location>
</feature>
<dbReference type="InterPro" id="IPR003593">
    <property type="entry name" value="AAA+_ATPase"/>
</dbReference>
<keyword evidence="8 10" id="KW-1133">Transmembrane helix</keyword>